<feature type="signal peptide" evidence="2">
    <location>
        <begin position="1"/>
        <end position="21"/>
    </location>
</feature>
<name>F0YCT9_AURAN</name>
<dbReference type="InParanoid" id="F0YCT9"/>
<evidence type="ECO:0000256" key="2">
    <source>
        <dbReference type="SAM" id="SignalP"/>
    </source>
</evidence>
<evidence type="ECO:0000313" key="3">
    <source>
        <dbReference type="EMBL" id="EGB06945.1"/>
    </source>
</evidence>
<feature type="transmembrane region" description="Helical" evidence="1">
    <location>
        <begin position="319"/>
        <end position="341"/>
    </location>
</feature>
<dbReference type="RefSeq" id="XP_009038187.1">
    <property type="nucleotide sequence ID" value="XM_009039939.1"/>
</dbReference>
<dbReference type="SUPFAM" id="SSF51445">
    <property type="entry name" value="(Trans)glycosidases"/>
    <property type="match status" value="1"/>
</dbReference>
<accession>F0YCT9</accession>
<keyword evidence="2" id="KW-0732">Signal</keyword>
<evidence type="ECO:0000256" key="1">
    <source>
        <dbReference type="SAM" id="Phobius"/>
    </source>
</evidence>
<dbReference type="KEGG" id="aaf:AURANDRAFT_71874"/>
<dbReference type="AlphaFoldDB" id="F0YCT9"/>
<feature type="chain" id="PRO_5003264587" description="GH18 domain-containing protein" evidence="2">
    <location>
        <begin position="22"/>
        <end position="704"/>
    </location>
</feature>
<dbReference type="OrthoDB" id="15244at2759"/>
<gene>
    <name evidence="3" type="ORF">AURANDRAFT_71874</name>
</gene>
<evidence type="ECO:0000313" key="4">
    <source>
        <dbReference type="Proteomes" id="UP000002729"/>
    </source>
</evidence>
<sequence length="704" mass="74650">MVQTSMKFLALAIAATTFTTADHVPLTISVLGTGLDELDGLYIRDGPENIAHGDCLKADGVLWRNGDAVIEGTDKAWRIAANGVWYFEAAVTGCDPGSGLAWSENAGASTPLDAPVVVAVAREAAPTGDLATLAAPLALRVAGAGDADGRYVLRRGAPVVGLLCSRFDGVYWAHDSRDYVLEAGDAAMVWTIAAAGEDWLYGSDAPGCDPSTMAWVANPEEEAYGEPLVRETTYKVCGIDAALFAARETLESAGRGSDDERLFGDLCAATDEASAAACVAALCSAEPSEGESSCPEIQHPPDAIVVTKRETKDRSMTDAGLTASLVLAGLFLMFAALIVRLRVHELHRIKKVQPLGFTVEHYPSLEAGRIEILAVEGDAARREVQLVGDARHIAVVEALHRNVTFWYTPAAYGGGDIATLVELLTNHSDTVGSVILECKHSINSSHPLGVNCAEPYDELDKTCKSWTDTCLRTAEGLTAANINVELLVAGPDGAGSGPATNWTPAAFEPANATIFAKTMIDVAKRFNATGVNVDSEPDQGGGPTIRPEPYAAYLATLKPLLNAAGLRLTADVAAWCAMTKDYALLAPHVDRLLNMEQYNANSMDGWLKGDAYGGYYEQFLEAAPVDKVGPGLGIWAAACGKNASGAAVPCWTTLEESGAPRVDRMIADNVPEMAMFRLMWIGGAHQPAAWWWPLLDKFATSPLN</sequence>
<dbReference type="GeneID" id="20228445"/>
<reference evidence="3 4" key="1">
    <citation type="journal article" date="2011" name="Proc. Natl. Acad. Sci. U.S.A.">
        <title>Niche of harmful alga Aureococcus anophagefferens revealed through ecogenomics.</title>
        <authorList>
            <person name="Gobler C.J."/>
            <person name="Berry D.L."/>
            <person name="Dyhrman S.T."/>
            <person name="Wilhelm S.W."/>
            <person name="Salamov A."/>
            <person name="Lobanov A.V."/>
            <person name="Zhang Y."/>
            <person name="Collier J.L."/>
            <person name="Wurch L.L."/>
            <person name="Kustka A.B."/>
            <person name="Dill B.D."/>
            <person name="Shah M."/>
            <person name="VerBerkmoes N.C."/>
            <person name="Kuo A."/>
            <person name="Terry A."/>
            <person name="Pangilinan J."/>
            <person name="Lindquist E.A."/>
            <person name="Lucas S."/>
            <person name="Paulsen I.T."/>
            <person name="Hattenrath-Lehmann T.K."/>
            <person name="Talmage S.C."/>
            <person name="Walker E.A."/>
            <person name="Koch F."/>
            <person name="Burson A.M."/>
            <person name="Marcoval M.A."/>
            <person name="Tang Y.Z."/>
            <person name="Lecleir G.R."/>
            <person name="Coyne K.J."/>
            <person name="Berg G.M."/>
            <person name="Bertrand E.M."/>
            <person name="Saito M.A."/>
            <person name="Gladyshev V.N."/>
            <person name="Grigoriev I.V."/>
        </authorList>
    </citation>
    <scope>NUCLEOTIDE SEQUENCE [LARGE SCALE GENOMIC DNA]</scope>
    <source>
        <strain evidence="4">CCMP 1984</strain>
    </source>
</reference>
<keyword evidence="1" id="KW-0812">Transmembrane</keyword>
<keyword evidence="1" id="KW-0472">Membrane</keyword>
<dbReference type="Gene3D" id="3.20.20.80">
    <property type="entry name" value="Glycosidases"/>
    <property type="match status" value="1"/>
</dbReference>
<dbReference type="Proteomes" id="UP000002729">
    <property type="component" value="Unassembled WGS sequence"/>
</dbReference>
<dbReference type="InterPro" id="IPR017853">
    <property type="entry name" value="GH"/>
</dbReference>
<proteinExistence type="predicted"/>
<protein>
    <recommendedName>
        <fullName evidence="5">GH18 domain-containing protein</fullName>
    </recommendedName>
</protein>
<dbReference type="EMBL" id="GL833132">
    <property type="protein sequence ID" value="EGB06945.1"/>
    <property type="molecule type" value="Genomic_DNA"/>
</dbReference>
<keyword evidence="4" id="KW-1185">Reference proteome</keyword>
<keyword evidence="1" id="KW-1133">Transmembrane helix</keyword>
<organism evidence="4">
    <name type="scientific">Aureococcus anophagefferens</name>
    <name type="common">Harmful bloom alga</name>
    <dbReference type="NCBI Taxonomy" id="44056"/>
    <lineage>
        <taxon>Eukaryota</taxon>
        <taxon>Sar</taxon>
        <taxon>Stramenopiles</taxon>
        <taxon>Ochrophyta</taxon>
        <taxon>Pelagophyceae</taxon>
        <taxon>Pelagomonadales</taxon>
        <taxon>Pelagomonadaceae</taxon>
        <taxon>Aureococcus</taxon>
    </lineage>
</organism>
<evidence type="ECO:0008006" key="5">
    <source>
        <dbReference type="Google" id="ProtNLM"/>
    </source>
</evidence>